<feature type="binding site" description="covalent" evidence="8">
    <location>
        <position position="44"/>
    </location>
    <ligand>
        <name>heme c</name>
        <dbReference type="ChEBI" id="CHEBI:61717"/>
        <label>1</label>
    </ligand>
</feature>
<feature type="binding site" description="axial binding residue" evidence="9">
    <location>
        <position position="135"/>
    </location>
    <ligand>
        <name>heme c</name>
        <dbReference type="ChEBI" id="CHEBI:61717"/>
        <label>2</label>
    </ligand>
    <ligandPart>
        <name>Fe</name>
        <dbReference type="ChEBI" id="CHEBI:18248"/>
    </ligandPart>
</feature>
<dbReference type="GO" id="GO:0009055">
    <property type="term" value="F:electron transfer activity"/>
    <property type="evidence" value="ECO:0007669"/>
    <property type="project" value="InterPro"/>
</dbReference>
<dbReference type="AlphaFoldDB" id="Q0A818"/>
<keyword evidence="7 9" id="KW-0408">Iron</keyword>
<comment type="subcellular location">
    <subcellularLocation>
        <location evidence="1">Periplasm</location>
    </subcellularLocation>
</comment>
<evidence type="ECO:0000256" key="6">
    <source>
        <dbReference type="ARBA" id="ARBA00022982"/>
    </source>
</evidence>
<keyword evidence="10" id="KW-0732">Signal</keyword>
<dbReference type="GO" id="GO:0016491">
    <property type="term" value="F:oxidoreductase activity"/>
    <property type="evidence" value="ECO:0007669"/>
    <property type="project" value="UniProtKB-KW"/>
</dbReference>
<dbReference type="KEGG" id="aeh:Mlg_1673"/>
<keyword evidence="2" id="KW-0813">Transport</keyword>
<feature type="binding site" description="covalent" evidence="8">
    <location>
        <position position="131"/>
    </location>
    <ligand>
        <name>heme c</name>
        <dbReference type="ChEBI" id="CHEBI:61717"/>
        <label>2</label>
    </ligand>
</feature>
<dbReference type="PIRSF" id="PIRSF000005">
    <property type="entry name" value="Cytochrome_c4"/>
    <property type="match status" value="1"/>
</dbReference>
<evidence type="ECO:0000256" key="10">
    <source>
        <dbReference type="SAM" id="SignalP"/>
    </source>
</evidence>
<dbReference type="Gene3D" id="1.10.760.10">
    <property type="entry name" value="Cytochrome c-like domain"/>
    <property type="match status" value="2"/>
</dbReference>
<keyword evidence="5" id="KW-0574">Periplasm</keyword>
<evidence type="ECO:0000313" key="12">
    <source>
        <dbReference type="EMBL" id="ABI57019.1"/>
    </source>
</evidence>
<dbReference type="GO" id="GO:0005506">
    <property type="term" value="F:iron ion binding"/>
    <property type="evidence" value="ECO:0007669"/>
    <property type="project" value="InterPro"/>
</dbReference>
<feature type="binding site" description="covalent" evidence="8">
    <location>
        <position position="134"/>
    </location>
    <ligand>
        <name>heme c</name>
        <dbReference type="ChEBI" id="CHEBI:61717"/>
        <label>2</label>
    </ligand>
</feature>
<evidence type="ECO:0000259" key="11">
    <source>
        <dbReference type="PROSITE" id="PS51007"/>
    </source>
</evidence>
<dbReference type="InterPro" id="IPR036909">
    <property type="entry name" value="Cyt_c-like_dom_sf"/>
</dbReference>
<dbReference type="Proteomes" id="UP000001962">
    <property type="component" value="Chromosome"/>
</dbReference>
<dbReference type="InterPro" id="IPR024167">
    <property type="entry name" value="Cytochrome_c4-like"/>
</dbReference>
<evidence type="ECO:0000256" key="4">
    <source>
        <dbReference type="ARBA" id="ARBA00022723"/>
    </source>
</evidence>
<dbReference type="eggNOG" id="COG2010">
    <property type="taxonomic scope" value="Bacteria"/>
</dbReference>
<gene>
    <name evidence="12" type="ordered locus">Mlg_1673</name>
</gene>
<feature type="domain" description="Cytochrome c" evidence="11">
    <location>
        <begin position="18"/>
        <end position="107"/>
    </location>
</feature>
<evidence type="ECO:0000313" key="13">
    <source>
        <dbReference type="Proteomes" id="UP000001962"/>
    </source>
</evidence>
<dbReference type="OrthoDB" id="188778at2"/>
<keyword evidence="3 8" id="KW-0349">Heme</keyword>
<dbReference type="Pfam" id="PF13442">
    <property type="entry name" value="Cytochrome_CBB3"/>
    <property type="match status" value="1"/>
</dbReference>
<dbReference type="SUPFAM" id="SSF46626">
    <property type="entry name" value="Cytochrome c"/>
    <property type="match status" value="2"/>
</dbReference>
<feature type="binding site" description="axial binding residue" evidence="9">
    <location>
        <position position="84"/>
    </location>
    <ligand>
        <name>heme c</name>
        <dbReference type="ChEBI" id="CHEBI:61717"/>
        <label>1</label>
    </ligand>
    <ligandPart>
        <name>Fe</name>
        <dbReference type="ChEBI" id="CHEBI:18248"/>
    </ligandPart>
</feature>
<feature type="domain" description="Cytochrome c" evidence="11">
    <location>
        <begin position="118"/>
        <end position="206"/>
    </location>
</feature>
<evidence type="ECO:0000256" key="5">
    <source>
        <dbReference type="ARBA" id="ARBA00022764"/>
    </source>
</evidence>
<comment type="PTM">
    <text evidence="8">Binds 2 heme c groups covalently per subunit.</text>
</comment>
<evidence type="ECO:0000256" key="8">
    <source>
        <dbReference type="PIRSR" id="PIRSR000005-1"/>
    </source>
</evidence>
<evidence type="ECO:0000256" key="9">
    <source>
        <dbReference type="PIRSR" id="PIRSR000005-2"/>
    </source>
</evidence>
<evidence type="ECO:0000256" key="1">
    <source>
        <dbReference type="ARBA" id="ARBA00004418"/>
    </source>
</evidence>
<dbReference type="GO" id="GO:0042597">
    <property type="term" value="C:periplasmic space"/>
    <property type="evidence" value="ECO:0007669"/>
    <property type="project" value="UniProtKB-SubCell"/>
</dbReference>
<dbReference type="Pfam" id="PF00034">
    <property type="entry name" value="Cytochrom_C"/>
    <property type="match status" value="1"/>
</dbReference>
<dbReference type="HOGENOM" id="CLU_076280_3_2_6"/>
<dbReference type="PANTHER" id="PTHR33751">
    <property type="entry name" value="CBB3-TYPE CYTOCHROME C OXIDASE SUBUNIT FIXP"/>
    <property type="match status" value="1"/>
</dbReference>
<reference evidence="13" key="1">
    <citation type="submission" date="2006-08" db="EMBL/GenBank/DDBJ databases">
        <title>Complete sequence of Alkalilimnicola ehrilichei MLHE-1.</title>
        <authorList>
            <person name="Copeland A."/>
            <person name="Lucas S."/>
            <person name="Lapidus A."/>
            <person name="Barry K."/>
            <person name="Detter J.C."/>
            <person name="Glavina del Rio T."/>
            <person name="Hammon N."/>
            <person name="Israni S."/>
            <person name="Dalin E."/>
            <person name="Tice H."/>
            <person name="Pitluck S."/>
            <person name="Sims D."/>
            <person name="Brettin T."/>
            <person name="Bruce D."/>
            <person name="Han C."/>
            <person name="Tapia R."/>
            <person name="Gilna P."/>
            <person name="Schmutz J."/>
            <person name="Larimer F."/>
            <person name="Land M."/>
            <person name="Hauser L."/>
            <person name="Kyrpides N."/>
            <person name="Mikhailova N."/>
            <person name="Oremland R.S."/>
            <person name="Hoeft S.E."/>
            <person name="Switzer-Blum J."/>
            <person name="Kulp T."/>
            <person name="King G."/>
            <person name="Tabita R."/>
            <person name="Witte B."/>
            <person name="Santini J.M."/>
            <person name="Basu P."/>
            <person name="Hollibaugh J.T."/>
            <person name="Xie G."/>
            <person name="Stolz J.F."/>
            <person name="Richardson P."/>
        </authorList>
    </citation>
    <scope>NUCLEOTIDE SEQUENCE [LARGE SCALE GENOMIC DNA]</scope>
    <source>
        <strain evidence="13">ATCC BAA-1101 / DSM 17681 / MLHE-1</strain>
    </source>
</reference>
<feature type="binding site" description="covalent" evidence="8">
    <location>
        <position position="41"/>
    </location>
    <ligand>
        <name>heme c</name>
        <dbReference type="ChEBI" id="CHEBI:61717"/>
        <label>1</label>
    </ligand>
</feature>
<organism evidence="12 13">
    <name type="scientific">Alkalilimnicola ehrlichii (strain ATCC BAA-1101 / DSM 17681 / MLHE-1)</name>
    <dbReference type="NCBI Taxonomy" id="187272"/>
    <lineage>
        <taxon>Bacteria</taxon>
        <taxon>Pseudomonadati</taxon>
        <taxon>Pseudomonadota</taxon>
        <taxon>Gammaproteobacteria</taxon>
        <taxon>Chromatiales</taxon>
        <taxon>Ectothiorhodospiraceae</taxon>
        <taxon>Alkalilimnicola</taxon>
    </lineage>
</organism>
<feature type="binding site" description="axial binding residue" evidence="9">
    <location>
        <position position="45"/>
    </location>
    <ligand>
        <name>heme c</name>
        <dbReference type="ChEBI" id="CHEBI:61717"/>
        <label>1</label>
    </ligand>
    <ligandPart>
        <name>Fe</name>
        <dbReference type="ChEBI" id="CHEBI:18248"/>
    </ligandPart>
</feature>
<keyword evidence="13" id="KW-1185">Reference proteome</keyword>
<keyword evidence="4 9" id="KW-0479">Metal-binding</keyword>
<dbReference type="PANTHER" id="PTHR33751:SF9">
    <property type="entry name" value="CYTOCHROME C4"/>
    <property type="match status" value="1"/>
</dbReference>
<feature type="signal peptide" evidence="10">
    <location>
        <begin position="1"/>
        <end position="27"/>
    </location>
</feature>
<dbReference type="EMBL" id="CP000453">
    <property type="protein sequence ID" value="ABI57019.1"/>
    <property type="molecule type" value="Genomic_DNA"/>
</dbReference>
<dbReference type="EC" id="1.8.2.-" evidence="12"/>
<dbReference type="PROSITE" id="PS51007">
    <property type="entry name" value="CYTC"/>
    <property type="match status" value="2"/>
</dbReference>
<evidence type="ECO:0000256" key="7">
    <source>
        <dbReference type="ARBA" id="ARBA00023004"/>
    </source>
</evidence>
<accession>Q0A818</accession>
<dbReference type="GO" id="GO:0020037">
    <property type="term" value="F:heme binding"/>
    <property type="evidence" value="ECO:0007669"/>
    <property type="project" value="InterPro"/>
</dbReference>
<dbReference type="RefSeq" id="WP_011629413.1">
    <property type="nucleotide sequence ID" value="NC_008340.1"/>
</dbReference>
<keyword evidence="12" id="KW-0560">Oxidoreductase</keyword>
<proteinExistence type="predicted"/>
<feature type="chain" id="PRO_5004167912" evidence="10">
    <location>
        <begin position="28"/>
        <end position="212"/>
    </location>
</feature>
<dbReference type="InterPro" id="IPR009056">
    <property type="entry name" value="Cyt_c-like_dom"/>
</dbReference>
<sequence length="212" mass="23156">MQHKGLRATLATLALAGGLLATGWAVAEVTTPSGKMLANTCSGCHGTDGVSHGPTIPTIAGQPEEYFIYVMRKYHTGDAPGSVMNRVGEGYTDAEIRAMAEYYAAVDYVPAQQDYDTDLARRGAELHEQSCASCHTANGTVGEDDLPIIAGQWAPHLRYTLVDYLQFGRPFTEGKRSQFMEIAQGYSTEEILENIDALVHFYVSQQDPELFE</sequence>
<name>Q0A818_ALKEH</name>
<evidence type="ECO:0000256" key="2">
    <source>
        <dbReference type="ARBA" id="ARBA00022448"/>
    </source>
</evidence>
<dbReference type="eggNOG" id="COG2863">
    <property type="taxonomic scope" value="Bacteria"/>
</dbReference>
<evidence type="ECO:0000256" key="3">
    <source>
        <dbReference type="ARBA" id="ARBA00022617"/>
    </source>
</evidence>
<protein>
    <submittedName>
        <fullName evidence="12">Sulfide dehydrogenase (Flavocytochrome), cytochrome c subunit</fullName>
        <ecNumber evidence="12">1.8.2.-</ecNumber>
    </submittedName>
</protein>
<dbReference type="InterPro" id="IPR050597">
    <property type="entry name" value="Cytochrome_c_Oxidase_Subunit"/>
</dbReference>
<keyword evidence="6" id="KW-0249">Electron transport</keyword>